<proteinExistence type="predicted"/>
<keyword evidence="1" id="KW-0472">Membrane</keyword>
<dbReference type="AlphaFoldDB" id="A0AB72ZKI9"/>
<comment type="caution">
    <text evidence="2">The sequence shown here is derived from an EMBL/GenBank/DDBJ whole genome shotgun (WGS) entry which is preliminary data.</text>
</comment>
<evidence type="ECO:0000313" key="2">
    <source>
        <dbReference type="EMBL" id="EIR18653.1"/>
    </source>
</evidence>
<feature type="transmembrane region" description="Helical" evidence="1">
    <location>
        <begin position="12"/>
        <end position="38"/>
    </location>
</feature>
<evidence type="ECO:0000313" key="3">
    <source>
        <dbReference type="Proteomes" id="UP000003231"/>
    </source>
</evidence>
<reference evidence="2 3" key="1">
    <citation type="submission" date="2012-05" db="EMBL/GenBank/DDBJ databases">
        <title>Genome sequence of Yersinia Pestis PY-08.</title>
        <authorList>
            <person name="Santana-Cruz I."/>
            <person name="Sengamalay N."/>
            <person name="McCracken C."/>
            <person name="Daugherty S.C."/>
            <person name="Maroo A."/>
            <person name="Vara P.G."/>
            <person name="Tallon L.J."/>
            <person name="Sadzewicz L."/>
            <person name="Vinetz J.M."/>
            <person name="Cespedes Zambrano M.J."/>
            <person name="Fraser-Liggett C.M."/>
            <person name="Tettelin H."/>
        </authorList>
    </citation>
    <scope>NUCLEOTIDE SEQUENCE [LARGE SCALE GENOMIC DNA]</scope>
    <source>
        <strain evidence="2 3">PY-08</strain>
    </source>
</reference>
<dbReference type="Proteomes" id="UP000003231">
    <property type="component" value="Unassembled WGS sequence"/>
</dbReference>
<keyword evidence="1" id="KW-1133">Transmembrane helix</keyword>
<name>A0AB72ZKI9_YERPE</name>
<accession>A0AB72ZKI9</accession>
<organism evidence="2 3">
    <name type="scientific">Yersinia pestis PY-08</name>
    <dbReference type="NCBI Taxonomy" id="992134"/>
    <lineage>
        <taxon>Bacteria</taxon>
        <taxon>Pseudomonadati</taxon>
        <taxon>Pseudomonadota</taxon>
        <taxon>Gammaproteobacteria</taxon>
        <taxon>Enterobacterales</taxon>
        <taxon>Yersiniaceae</taxon>
        <taxon>Yersinia</taxon>
    </lineage>
</organism>
<sequence length="40" mass="4963">MIKRFLHKKSQLIVFYHIIFIFHLSFDFDDLCHISLMFSM</sequence>
<protein>
    <submittedName>
        <fullName evidence="2">Uncharacterized protein</fullName>
    </submittedName>
</protein>
<gene>
    <name evidence="2" type="ORF">YPPY08_2399</name>
</gene>
<keyword evidence="1" id="KW-0812">Transmembrane</keyword>
<evidence type="ECO:0000256" key="1">
    <source>
        <dbReference type="SAM" id="Phobius"/>
    </source>
</evidence>
<dbReference type="EMBL" id="AKRT01000295">
    <property type="protein sequence ID" value="EIR18653.1"/>
    <property type="molecule type" value="Genomic_DNA"/>
</dbReference>